<keyword evidence="4 10" id="KW-0547">Nucleotide-binding</keyword>
<feature type="binding site" evidence="10">
    <location>
        <begin position="7"/>
        <end position="12"/>
    </location>
    <ligand>
        <name>substrate</name>
    </ligand>
</feature>
<evidence type="ECO:0000313" key="12">
    <source>
        <dbReference type="EMBL" id="USS41197.1"/>
    </source>
</evidence>
<dbReference type="FunFam" id="3.90.950.10:FF:000001">
    <property type="entry name" value="dITP/XTP pyrophosphatase"/>
    <property type="match status" value="1"/>
</dbReference>
<comment type="subunit">
    <text evidence="2 10">Homodimer.</text>
</comment>
<dbReference type="PANTHER" id="PTHR11067">
    <property type="entry name" value="INOSINE TRIPHOSPHATE PYROPHOSPHATASE/HAM1 PROTEIN"/>
    <property type="match status" value="1"/>
</dbReference>
<dbReference type="GO" id="GO:0005737">
    <property type="term" value="C:cytoplasm"/>
    <property type="evidence" value="ECO:0007669"/>
    <property type="project" value="TreeGrafter"/>
</dbReference>
<evidence type="ECO:0000256" key="1">
    <source>
        <dbReference type="ARBA" id="ARBA00008023"/>
    </source>
</evidence>
<dbReference type="EMBL" id="CP099582">
    <property type="protein sequence ID" value="USS41197.1"/>
    <property type="molecule type" value="Genomic_DNA"/>
</dbReference>
<evidence type="ECO:0000256" key="9">
    <source>
        <dbReference type="ARBA" id="ARBA00052017"/>
    </source>
</evidence>
<feature type="binding site" evidence="10">
    <location>
        <begin position="167"/>
        <end position="168"/>
    </location>
    <ligand>
        <name>substrate</name>
    </ligand>
</feature>
<dbReference type="Gene3D" id="3.90.950.10">
    <property type="match status" value="1"/>
</dbReference>
<keyword evidence="3 10" id="KW-0479">Metal-binding</keyword>
<dbReference type="InterPro" id="IPR029001">
    <property type="entry name" value="ITPase-like_fam"/>
</dbReference>
<dbReference type="Pfam" id="PF01725">
    <property type="entry name" value="Ham1p_like"/>
    <property type="match status" value="1"/>
</dbReference>
<evidence type="ECO:0000256" key="4">
    <source>
        <dbReference type="ARBA" id="ARBA00022741"/>
    </source>
</evidence>
<dbReference type="AlphaFoldDB" id="A0A9E7MYM2"/>
<name>A0A9E7MYM2_THEAG</name>
<accession>A0A9E7MYM2</accession>
<dbReference type="GO" id="GO:0046872">
    <property type="term" value="F:metal ion binding"/>
    <property type="evidence" value="ECO:0007669"/>
    <property type="project" value="UniProtKB-KW"/>
</dbReference>
<evidence type="ECO:0000313" key="13">
    <source>
        <dbReference type="Proteomes" id="UP001055732"/>
    </source>
</evidence>
<dbReference type="Proteomes" id="UP001055732">
    <property type="component" value="Chromosome"/>
</dbReference>
<dbReference type="GO" id="GO:0017111">
    <property type="term" value="F:ribonucleoside triphosphate phosphatase activity"/>
    <property type="evidence" value="ECO:0007669"/>
    <property type="project" value="InterPro"/>
</dbReference>
<dbReference type="EC" id="3.6.1.66" evidence="10"/>
<dbReference type="RefSeq" id="WP_253305138.1">
    <property type="nucleotide sequence ID" value="NZ_CP099582.1"/>
</dbReference>
<comment type="similarity">
    <text evidence="1 10 11">Belongs to the HAM1 NTPase family.</text>
</comment>
<dbReference type="GO" id="GO:0036222">
    <property type="term" value="F:XTP diphosphatase activity"/>
    <property type="evidence" value="ECO:0007669"/>
    <property type="project" value="UniProtKB-UniRule"/>
</dbReference>
<evidence type="ECO:0000256" key="5">
    <source>
        <dbReference type="ARBA" id="ARBA00022801"/>
    </source>
</evidence>
<dbReference type="GO" id="GO:0036220">
    <property type="term" value="F:ITP diphosphatase activity"/>
    <property type="evidence" value="ECO:0007669"/>
    <property type="project" value="UniProtKB-UniRule"/>
</dbReference>
<reference evidence="12" key="1">
    <citation type="journal article" date="1998" name="Int. J. Syst. Bacteriol. 48 Pt">
        <title>Thermococcus guaymasensis sp. nov. and Thermococcus aggregans sp. nov., two novel thermophilic archaea isolated from the Guaymas Basin hydrothermal vent site.</title>
        <authorList>
            <person name="Canganella F."/>
            <person name="Jones W.J."/>
            <person name="Gambacorta A."/>
            <person name="Antranikian G."/>
        </authorList>
    </citation>
    <scope>NUCLEOTIDE SEQUENCE</scope>
    <source>
        <strain evidence="12">TY</strain>
    </source>
</reference>
<dbReference type="PANTHER" id="PTHR11067:SF9">
    <property type="entry name" value="INOSINE TRIPHOSPHATE PYROPHOSPHATASE"/>
    <property type="match status" value="1"/>
</dbReference>
<feature type="binding site" evidence="10">
    <location>
        <position position="162"/>
    </location>
    <ligand>
        <name>substrate</name>
    </ligand>
</feature>
<evidence type="ECO:0000256" key="3">
    <source>
        <dbReference type="ARBA" id="ARBA00022723"/>
    </source>
</evidence>
<proteinExistence type="inferred from homology"/>
<keyword evidence="7 10" id="KW-0546">Nucleotide metabolism</keyword>
<comment type="cofactor">
    <cofactor evidence="10">
        <name>Mg(2+)</name>
        <dbReference type="ChEBI" id="CHEBI:18420"/>
    </cofactor>
    <text evidence="10">Binds 1 Mg(2+) ion per subunit.</text>
</comment>
<evidence type="ECO:0000256" key="11">
    <source>
        <dbReference type="RuleBase" id="RU003781"/>
    </source>
</evidence>
<feature type="binding site" evidence="10">
    <location>
        <position position="65"/>
    </location>
    <ligand>
        <name>Mg(2+)</name>
        <dbReference type="ChEBI" id="CHEBI:18420"/>
    </ligand>
</feature>
<feature type="binding site" evidence="10">
    <location>
        <position position="66"/>
    </location>
    <ligand>
        <name>substrate</name>
    </ligand>
</feature>
<comment type="catalytic activity">
    <reaction evidence="9 10">
        <text>XTP + H2O = XMP + diphosphate + H(+)</text>
        <dbReference type="Rhea" id="RHEA:28610"/>
        <dbReference type="ChEBI" id="CHEBI:15377"/>
        <dbReference type="ChEBI" id="CHEBI:15378"/>
        <dbReference type="ChEBI" id="CHEBI:33019"/>
        <dbReference type="ChEBI" id="CHEBI:57464"/>
        <dbReference type="ChEBI" id="CHEBI:61314"/>
        <dbReference type="EC" id="3.6.1.66"/>
    </reaction>
</comment>
<keyword evidence="13" id="KW-1185">Reference proteome</keyword>
<sequence length="186" mass="21339">MRLVFVTSNKGKVEEVKKYLSPLGVEIVQKNIEYPEIQANTLEEVVTFGINWLKERIDEPFFIDDSGLFIESLKGFPGVYSAYVYKTLGNEGILKLMEGANDRRAYFKSVIGYYDGELHMFTGVVHGKITNEKRGNKGFGFDPIFMPEGYSKTFAEMKTEEKNKISHRGLALKEFAQWLKENLKKD</sequence>
<evidence type="ECO:0000256" key="2">
    <source>
        <dbReference type="ARBA" id="ARBA00011738"/>
    </source>
</evidence>
<keyword evidence="5 10" id="KW-0378">Hydrolase</keyword>
<dbReference type="SUPFAM" id="SSF52972">
    <property type="entry name" value="ITPase-like"/>
    <property type="match status" value="1"/>
</dbReference>
<comment type="catalytic activity">
    <reaction evidence="8 10">
        <text>dITP + H2O = dIMP + diphosphate + H(+)</text>
        <dbReference type="Rhea" id="RHEA:28342"/>
        <dbReference type="ChEBI" id="CHEBI:15377"/>
        <dbReference type="ChEBI" id="CHEBI:15378"/>
        <dbReference type="ChEBI" id="CHEBI:33019"/>
        <dbReference type="ChEBI" id="CHEBI:61194"/>
        <dbReference type="ChEBI" id="CHEBI:61382"/>
        <dbReference type="EC" id="3.6.1.66"/>
    </reaction>
</comment>
<keyword evidence="6 10" id="KW-0460">Magnesium</keyword>
<dbReference type="GO" id="GO:0000166">
    <property type="term" value="F:nucleotide binding"/>
    <property type="evidence" value="ECO:0007669"/>
    <property type="project" value="UniProtKB-KW"/>
</dbReference>
<gene>
    <name evidence="12" type="ORF">NF865_03055</name>
</gene>
<dbReference type="InterPro" id="IPR020922">
    <property type="entry name" value="dITP/XTP_pyrophosphatase"/>
</dbReference>
<evidence type="ECO:0000256" key="6">
    <source>
        <dbReference type="ARBA" id="ARBA00022842"/>
    </source>
</evidence>
<dbReference type="HAMAP" id="MF_01405">
    <property type="entry name" value="Non_canon_purine_NTPase"/>
    <property type="match status" value="1"/>
</dbReference>
<reference evidence="12" key="2">
    <citation type="submission" date="2022-06" db="EMBL/GenBank/DDBJ databases">
        <authorList>
            <person name="Park Y.-J."/>
        </authorList>
    </citation>
    <scope>NUCLEOTIDE SEQUENCE</scope>
    <source>
        <strain evidence="12">TY</strain>
    </source>
</reference>
<comment type="catalytic activity">
    <reaction evidence="10">
        <text>ITP + H2O = IMP + diphosphate + H(+)</text>
        <dbReference type="Rhea" id="RHEA:29399"/>
        <dbReference type="ChEBI" id="CHEBI:15377"/>
        <dbReference type="ChEBI" id="CHEBI:15378"/>
        <dbReference type="ChEBI" id="CHEBI:33019"/>
        <dbReference type="ChEBI" id="CHEBI:58053"/>
        <dbReference type="ChEBI" id="CHEBI:61402"/>
        <dbReference type="EC" id="3.6.1.66"/>
    </reaction>
</comment>
<feature type="binding site" evidence="10">
    <location>
        <begin position="139"/>
        <end position="142"/>
    </location>
    <ligand>
        <name>substrate</name>
    </ligand>
</feature>
<feature type="active site" description="Proton acceptor" evidence="10">
    <location>
        <position position="65"/>
    </location>
</feature>
<evidence type="ECO:0000256" key="8">
    <source>
        <dbReference type="ARBA" id="ARBA00051875"/>
    </source>
</evidence>
<evidence type="ECO:0000256" key="10">
    <source>
        <dbReference type="HAMAP-Rule" id="MF_01405"/>
    </source>
</evidence>
<evidence type="ECO:0000256" key="7">
    <source>
        <dbReference type="ARBA" id="ARBA00023080"/>
    </source>
</evidence>
<dbReference type="GO" id="GO:0009117">
    <property type="term" value="P:nucleotide metabolic process"/>
    <property type="evidence" value="ECO:0007669"/>
    <property type="project" value="UniProtKB-KW"/>
</dbReference>
<dbReference type="CDD" id="cd00515">
    <property type="entry name" value="HAM1"/>
    <property type="match status" value="1"/>
</dbReference>
<dbReference type="KEGG" id="tagg:NF865_03055"/>
<dbReference type="NCBIfam" id="TIGR00042">
    <property type="entry name" value="RdgB/HAM1 family non-canonical purine NTP pyrophosphatase"/>
    <property type="match status" value="1"/>
</dbReference>
<organism evidence="12 13">
    <name type="scientific">Thermococcus aggregans</name>
    <dbReference type="NCBI Taxonomy" id="110163"/>
    <lineage>
        <taxon>Archaea</taxon>
        <taxon>Methanobacteriati</taxon>
        <taxon>Methanobacteriota</taxon>
        <taxon>Thermococci</taxon>
        <taxon>Thermococcales</taxon>
        <taxon>Thermococcaceae</taxon>
        <taxon>Thermococcus</taxon>
    </lineage>
</organism>
<feature type="binding site" evidence="10">
    <location>
        <position position="36"/>
    </location>
    <ligand>
        <name>Mg(2+)</name>
        <dbReference type="ChEBI" id="CHEBI:18420"/>
    </ligand>
</feature>
<dbReference type="NCBIfam" id="NF011396">
    <property type="entry name" value="PRK14821.1"/>
    <property type="match status" value="1"/>
</dbReference>
<comment type="function">
    <text evidence="10">Pyrophosphatase that catalyzes the hydrolysis of nucleoside triphosphates to their monophosphate derivatives, with a high preference for the non-canonical purine nucleotides XTP (xanthosine triphosphate), dITP (deoxyinosine triphosphate) and ITP. Seems to function as a house-cleaning enzyme that removes non-canonical purine nucleotides from the nucleotide pool, thus preventing their incorporation into DNA/RNA and avoiding chromosomal lesions.</text>
</comment>
<dbReference type="GO" id="GO:0009146">
    <property type="term" value="P:purine nucleoside triphosphate catabolic process"/>
    <property type="evidence" value="ECO:0007669"/>
    <property type="project" value="UniProtKB-UniRule"/>
</dbReference>
<dbReference type="InterPro" id="IPR002637">
    <property type="entry name" value="RdgB/HAM1"/>
</dbReference>
<dbReference type="GO" id="GO:0035870">
    <property type="term" value="F:dITP diphosphatase activity"/>
    <property type="evidence" value="ECO:0007669"/>
    <property type="project" value="UniProtKB-UniRule"/>
</dbReference>
<protein>
    <recommendedName>
        <fullName evidence="10">dITP/XTP pyrophosphatase</fullName>
        <ecNumber evidence="10">3.6.1.66</ecNumber>
    </recommendedName>
    <alternativeName>
        <fullName evidence="10">Non-canonical purine NTP pyrophosphatase</fullName>
    </alternativeName>
    <alternativeName>
        <fullName evidence="10">Non-standard purine NTP pyrophosphatase</fullName>
    </alternativeName>
    <alternativeName>
        <fullName evidence="10">Nucleoside-triphosphate diphosphatase</fullName>
    </alternativeName>
    <alternativeName>
        <fullName evidence="10">Nucleoside-triphosphate pyrophosphatase</fullName>
        <shortName evidence="10">NTPase</shortName>
    </alternativeName>
</protein>